<dbReference type="Proteomes" id="UP000009131">
    <property type="component" value="Unassembled WGS sequence"/>
</dbReference>
<reference evidence="8 9" key="1">
    <citation type="journal article" date="2011" name="J. Gen. Appl. Microbiol.">
        <title>Draft genome sequencing of the enigmatic basidiomycete Mixia osmundae.</title>
        <authorList>
            <person name="Nishida H."/>
            <person name="Nagatsuka Y."/>
            <person name="Sugiyama J."/>
        </authorList>
    </citation>
    <scope>NUCLEOTIDE SEQUENCE [LARGE SCALE GENOMIC DNA]</scope>
    <source>
        <strain evidence="9">CBS 9802 / IAM 14324 / JCM 22182 / KY 12970</strain>
    </source>
</reference>
<dbReference type="Pfam" id="PF16988">
    <property type="entry name" value="Vps36-NZF-N"/>
    <property type="match status" value="1"/>
</dbReference>
<dbReference type="GO" id="GO:0043328">
    <property type="term" value="P:protein transport to vacuole involved in ubiquitin-dependent protein catabolic process via the multivesicular body sorting pathway"/>
    <property type="evidence" value="ECO:0007669"/>
    <property type="project" value="UniProtKB-UniRule"/>
</dbReference>
<evidence type="ECO:0000259" key="7">
    <source>
        <dbReference type="PROSITE" id="PS51495"/>
    </source>
</evidence>
<protein>
    <recommendedName>
        <fullName evidence="2 6">Vacuolar protein-sorting-associated protein 36</fullName>
    </recommendedName>
    <alternativeName>
        <fullName evidence="6">ESCRT-II complex subunit VPS36</fullName>
    </alternativeName>
</protein>
<dbReference type="SUPFAM" id="SSF50729">
    <property type="entry name" value="PH domain-like"/>
    <property type="match status" value="1"/>
</dbReference>
<dbReference type="FunFam" id="1.10.10.10:FF:000416">
    <property type="entry name" value="Vacuolar protein-sorting-associated protein 36"/>
    <property type="match status" value="1"/>
</dbReference>
<keyword evidence="9" id="KW-1185">Reference proteome</keyword>
<dbReference type="eggNOG" id="KOG2760">
    <property type="taxonomic scope" value="Eukaryota"/>
</dbReference>
<dbReference type="Gene3D" id="2.30.30.380">
    <property type="entry name" value="Zn-finger domain of Sec23/24"/>
    <property type="match status" value="1"/>
</dbReference>
<dbReference type="FunCoup" id="G7DZ04">
    <property type="interactions" value="114"/>
</dbReference>
<dbReference type="InParanoid" id="G7DZ04"/>
<dbReference type="GO" id="GO:0043130">
    <property type="term" value="F:ubiquitin binding"/>
    <property type="evidence" value="ECO:0007669"/>
    <property type="project" value="UniProtKB-UniRule"/>
</dbReference>
<dbReference type="PANTHER" id="PTHR13128">
    <property type="entry name" value="VACUOLAR PROTEIN-SORTING-ASSOCIATED PROTEIN 36"/>
    <property type="match status" value="1"/>
</dbReference>
<evidence type="ECO:0000256" key="3">
    <source>
        <dbReference type="ARBA" id="ARBA00022448"/>
    </source>
</evidence>
<evidence type="ECO:0000256" key="4">
    <source>
        <dbReference type="ARBA" id="ARBA00022490"/>
    </source>
</evidence>
<dbReference type="RefSeq" id="XP_014566817.1">
    <property type="nucleotide sequence ID" value="XM_014711331.1"/>
</dbReference>
<dbReference type="GO" id="GO:0000814">
    <property type="term" value="C:ESCRT II complex"/>
    <property type="evidence" value="ECO:0007669"/>
    <property type="project" value="UniProtKB-UniRule"/>
</dbReference>
<comment type="similarity">
    <text evidence="1 6">Belongs to the VPS36 family.</text>
</comment>
<dbReference type="PROSITE" id="PS51495">
    <property type="entry name" value="GLUE"/>
    <property type="match status" value="1"/>
</dbReference>
<dbReference type="OrthoDB" id="271448at2759"/>
<evidence type="ECO:0000256" key="6">
    <source>
        <dbReference type="RuleBase" id="RU367095"/>
    </source>
</evidence>
<dbReference type="InterPro" id="IPR011993">
    <property type="entry name" value="PH-like_dom_sf"/>
</dbReference>
<dbReference type="SUPFAM" id="SSF90209">
    <property type="entry name" value="Ran binding protein zinc finger-like"/>
    <property type="match status" value="1"/>
</dbReference>
<dbReference type="Gene3D" id="2.30.29.30">
    <property type="entry name" value="Pleckstrin-homology domain (PH domain)/Phosphotyrosine-binding domain (PTB)"/>
    <property type="match status" value="1"/>
</dbReference>
<dbReference type="InterPro" id="IPR037855">
    <property type="entry name" value="Vps36"/>
</dbReference>
<keyword evidence="6" id="KW-0967">Endosome</keyword>
<name>G7DZ04_MIXOS</name>
<proteinExistence type="inferred from homology"/>
<dbReference type="Pfam" id="PF04157">
    <property type="entry name" value="EAP30"/>
    <property type="match status" value="1"/>
</dbReference>
<dbReference type="OMA" id="RVCYVDH"/>
<evidence type="ECO:0000313" key="8">
    <source>
        <dbReference type="EMBL" id="GAA95814.1"/>
    </source>
</evidence>
<dbReference type="STRING" id="764103.G7DZ04"/>
<evidence type="ECO:0000256" key="2">
    <source>
        <dbReference type="ARBA" id="ARBA00017953"/>
    </source>
</evidence>
<sequence length="520" mass="57423">MNRWEPFVSTVSKLPENLLPAEDILLRQDGVGLYDGRNKAAEQTDGRLHLTTHRLIYLHYPSTPPNASSNGSIDSRLSRASCALDLHQIIQTEFFAGFLKSSPKITLLLRPRADENLTRLARKRTWQCRICSFTNALSLAYEQGRFQTCGMCGVQTESIVSSEAQDEPAQPEPGECPTCTYLNAQNHLRCEMCSTVLPRPRRPSGADTPPDMAIFVRLSFRQGGSKPFYAALKTALSARQWEARPNIPTGERNVATVGIDGLLKAIDLDSREEDRGMQDALRDLEALKIRAQEMIGMARAISAKLTKQAAGMGEDDSQPSDEQISLIRSTAVNLGLPAPAVTAEMVRDEQLYHQELAAELVSVLFGQSGARQRPVVMRNDRGSKGIITLDEAWCIWNRARGVSLVSPKDMMAACEYLDLVHGPRLRTFASGLKILHMPVYTNDQILPRILADLTAAEQLRSRSTLEIAQTEQLTVTMAAELLDLLETETGQLCHDGDLKDGKRWYPNLILSPSAVSQGAG</sequence>
<keyword evidence="5 6" id="KW-0653">Protein transport</keyword>
<reference evidence="8 9" key="2">
    <citation type="journal article" date="2012" name="Open Biol.">
        <title>Characteristics of nucleosomes and linker DNA regions on the genome of the basidiomycete Mixia osmundae revealed by mono- and dinucleosome mapping.</title>
        <authorList>
            <person name="Nishida H."/>
            <person name="Kondo S."/>
            <person name="Matsumoto T."/>
            <person name="Suzuki Y."/>
            <person name="Yoshikawa H."/>
            <person name="Taylor T.D."/>
            <person name="Sugiyama J."/>
        </authorList>
    </citation>
    <scope>NUCLEOTIDE SEQUENCE [LARGE SCALE GENOMIC DNA]</scope>
    <source>
        <strain evidence="9">CBS 9802 / IAM 14324 / JCM 22182 / KY 12970</strain>
    </source>
</reference>
<dbReference type="GO" id="GO:0031902">
    <property type="term" value="C:late endosome membrane"/>
    <property type="evidence" value="ECO:0007669"/>
    <property type="project" value="UniProtKB-UniRule"/>
</dbReference>
<dbReference type="InterPro" id="IPR031558">
    <property type="entry name" value="Vps36-NZF-N"/>
</dbReference>
<dbReference type="Pfam" id="PF11605">
    <property type="entry name" value="Vps36_ESCRT-II"/>
    <property type="match status" value="1"/>
</dbReference>
<dbReference type="InterPro" id="IPR021648">
    <property type="entry name" value="GLUE_dom"/>
</dbReference>
<dbReference type="InterPro" id="IPR036388">
    <property type="entry name" value="WH-like_DNA-bd_sf"/>
</dbReference>
<keyword evidence="3 6" id="KW-0813">Transport</keyword>
<gene>
    <name evidence="8" type="primary">Mo02471</name>
    <name evidence="8" type="ORF">E5Q_02471</name>
</gene>
<organism evidence="8 9">
    <name type="scientific">Mixia osmundae (strain CBS 9802 / IAM 14324 / JCM 22182 / KY 12970)</name>
    <dbReference type="NCBI Taxonomy" id="764103"/>
    <lineage>
        <taxon>Eukaryota</taxon>
        <taxon>Fungi</taxon>
        <taxon>Dikarya</taxon>
        <taxon>Basidiomycota</taxon>
        <taxon>Pucciniomycotina</taxon>
        <taxon>Mixiomycetes</taxon>
        <taxon>Mixiales</taxon>
        <taxon>Mixiaceae</taxon>
        <taxon>Mixia</taxon>
    </lineage>
</organism>
<dbReference type="GO" id="GO:0032266">
    <property type="term" value="F:phosphatidylinositol-3-phosphate binding"/>
    <property type="evidence" value="ECO:0007669"/>
    <property type="project" value="UniProtKB-UniRule"/>
</dbReference>
<accession>G7DZ04</accession>
<dbReference type="SUPFAM" id="SSF46785">
    <property type="entry name" value="Winged helix' DNA-binding domain"/>
    <property type="match status" value="2"/>
</dbReference>
<feature type="domain" description="GLUE N-terminal" evidence="7">
    <location>
        <begin position="8"/>
        <end position="248"/>
    </location>
</feature>
<dbReference type="InterPro" id="IPR040608">
    <property type="entry name" value="Snf8/Vps36"/>
</dbReference>
<dbReference type="HOGENOM" id="CLU_015433_3_0_1"/>
<evidence type="ECO:0000313" key="9">
    <source>
        <dbReference type="Proteomes" id="UP000009131"/>
    </source>
</evidence>
<dbReference type="PANTHER" id="PTHR13128:SF12">
    <property type="entry name" value="VACUOLAR PROTEIN-SORTING-ASSOCIATED PROTEIN 36"/>
    <property type="match status" value="1"/>
</dbReference>
<dbReference type="Gene3D" id="6.10.140.260">
    <property type="match status" value="1"/>
</dbReference>
<dbReference type="AlphaFoldDB" id="G7DZ04"/>
<dbReference type="InterPro" id="IPR036443">
    <property type="entry name" value="Znf_RanBP2_sf"/>
</dbReference>
<evidence type="ECO:0000256" key="5">
    <source>
        <dbReference type="ARBA" id="ARBA00022927"/>
    </source>
</evidence>
<comment type="subcellular location">
    <subcellularLocation>
        <location evidence="6">Cytoplasm</location>
    </subcellularLocation>
    <subcellularLocation>
        <location evidence="6">Endosome</location>
    </subcellularLocation>
</comment>
<dbReference type="InterPro" id="IPR036390">
    <property type="entry name" value="WH_DNA-bd_sf"/>
</dbReference>
<dbReference type="Gene3D" id="1.10.10.10">
    <property type="entry name" value="Winged helix-like DNA-binding domain superfamily/Winged helix DNA-binding domain"/>
    <property type="match status" value="2"/>
</dbReference>
<comment type="subunit">
    <text evidence="6">Component of the endosomal sorting complex required for transport II (ESCRT-II).</text>
</comment>
<keyword evidence="4 6" id="KW-0963">Cytoplasm</keyword>
<comment type="caution">
    <text evidence="8">The sequence shown here is derived from an EMBL/GenBank/DDBJ whole genome shotgun (WGS) entry which is preliminary data.</text>
</comment>
<comment type="function">
    <text evidence="6">Component of the ESCRT-II complex (endosomal sorting complex required for transport II), which is required for multivesicular body (MVB) formation and sorting of endosomal cargo proteins into MVBs.</text>
</comment>
<dbReference type="EMBL" id="BABT02000067">
    <property type="protein sequence ID" value="GAA95814.1"/>
    <property type="molecule type" value="Genomic_DNA"/>
</dbReference>
<evidence type="ECO:0000256" key="1">
    <source>
        <dbReference type="ARBA" id="ARBA00009697"/>
    </source>
</evidence>